<feature type="binding site" evidence="9">
    <location>
        <position position="109"/>
    </location>
    <ligand>
        <name>Mn(2+)</name>
        <dbReference type="ChEBI" id="CHEBI:29035"/>
    </ligand>
</feature>
<proteinExistence type="inferred from homology"/>
<dbReference type="PROSITE" id="PS00725">
    <property type="entry name" value="GERMIN"/>
    <property type="match status" value="1"/>
</dbReference>
<accession>A0A3S3P347</accession>
<keyword evidence="3 11" id="KW-0052">Apoplast</keyword>
<comment type="caution">
    <text evidence="13">The sequence shown here is derived from an EMBL/GenBank/DDBJ whole genome shotgun (WGS) entry which is preliminary data.</text>
</comment>
<protein>
    <recommendedName>
        <fullName evidence="11">Germin-like protein</fullName>
    </recommendedName>
</protein>
<dbReference type="Proteomes" id="UP000283530">
    <property type="component" value="Unassembled WGS sequence"/>
</dbReference>
<keyword evidence="11" id="KW-0732">Signal</keyword>
<dbReference type="InterPro" id="IPR001929">
    <property type="entry name" value="Germin"/>
</dbReference>
<dbReference type="GO" id="GO:0030145">
    <property type="term" value="F:manganese ion binding"/>
    <property type="evidence" value="ECO:0007669"/>
    <property type="project" value="UniProtKB-UniRule"/>
</dbReference>
<comment type="similarity">
    <text evidence="2 11">Belongs to the germin family.</text>
</comment>
<organism evidence="13 14">
    <name type="scientific">Cinnamomum micranthum f. kanehirae</name>
    <dbReference type="NCBI Taxonomy" id="337451"/>
    <lineage>
        <taxon>Eukaryota</taxon>
        <taxon>Viridiplantae</taxon>
        <taxon>Streptophyta</taxon>
        <taxon>Embryophyta</taxon>
        <taxon>Tracheophyta</taxon>
        <taxon>Spermatophyta</taxon>
        <taxon>Magnoliopsida</taxon>
        <taxon>Magnoliidae</taxon>
        <taxon>Laurales</taxon>
        <taxon>Lauraceae</taxon>
        <taxon>Cinnamomum</taxon>
    </lineage>
</organism>
<name>A0A3S3P347_9MAGN</name>
<sequence>MAARILLLVLLSFTTTLIHAYDPSPLQDICVADLKSPVFVNGRVCKDPKLAKADDFFFEGLDKPGNTSNNVGSKVTPVFVDQIAGLNTLGISLARIDFAPYGENPPHTHPRATEILTVIEGRLYVGFVLSNQNNNSLITKVLNKGDVFVFPIGLIHFQANIGHTPAVAIAALNSQNPGVITIANSIFGSNPPISDKILAKAFQLDNKVIDYLQAQFWVDP</sequence>
<feature type="binding site" evidence="9">
    <location>
        <position position="114"/>
    </location>
    <ligand>
        <name>Mn(2+)</name>
        <dbReference type="ChEBI" id="CHEBI:29035"/>
    </ligand>
</feature>
<keyword evidence="7 8" id="KW-0464">Manganese</keyword>
<dbReference type="PRINTS" id="PR00325">
    <property type="entry name" value="GERMIN"/>
</dbReference>
<dbReference type="InterPro" id="IPR019780">
    <property type="entry name" value="Germin_Mn-BS"/>
</dbReference>
<dbReference type="InterPro" id="IPR011051">
    <property type="entry name" value="RmlC_Cupin_sf"/>
</dbReference>
<evidence type="ECO:0000256" key="6">
    <source>
        <dbReference type="ARBA" id="ARBA00023157"/>
    </source>
</evidence>
<comment type="subcellular location">
    <subcellularLocation>
        <location evidence="1 11">Secreted</location>
        <location evidence="1 11">Extracellular space</location>
        <location evidence="1 11">Apoplast</location>
    </subcellularLocation>
</comment>
<evidence type="ECO:0000256" key="3">
    <source>
        <dbReference type="ARBA" id="ARBA00022523"/>
    </source>
</evidence>
<dbReference type="OrthoDB" id="1921208at2759"/>
<evidence type="ECO:0000256" key="4">
    <source>
        <dbReference type="ARBA" id="ARBA00022525"/>
    </source>
</evidence>
<dbReference type="Gene3D" id="2.60.120.10">
    <property type="entry name" value="Jelly Rolls"/>
    <property type="match status" value="1"/>
</dbReference>
<evidence type="ECO:0000256" key="9">
    <source>
        <dbReference type="PIRSR" id="PIRSR601929-2"/>
    </source>
</evidence>
<evidence type="ECO:0000256" key="2">
    <source>
        <dbReference type="ARBA" id="ARBA00007456"/>
    </source>
</evidence>
<evidence type="ECO:0000256" key="8">
    <source>
        <dbReference type="PIRSR" id="PIRSR601929-1"/>
    </source>
</evidence>
<feature type="binding site" evidence="9">
    <location>
        <position position="156"/>
    </location>
    <ligand>
        <name>Mn(2+)</name>
        <dbReference type="ChEBI" id="CHEBI:29035"/>
    </ligand>
</feature>
<feature type="domain" description="Cupin type-1" evidence="12">
    <location>
        <begin position="59"/>
        <end position="210"/>
    </location>
</feature>
<feature type="binding site" evidence="8">
    <location>
        <position position="109"/>
    </location>
    <ligand>
        <name>oxalate</name>
        <dbReference type="ChEBI" id="CHEBI:30623"/>
    </ligand>
</feature>
<evidence type="ECO:0000256" key="1">
    <source>
        <dbReference type="ARBA" id="ARBA00004271"/>
    </source>
</evidence>
<dbReference type="SUPFAM" id="SSF51182">
    <property type="entry name" value="RmlC-like cupins"/>
    <property type="match status" value="1"/>
</dbReference>
<dbReference type="EMBL" id="QPKB01000004">
    <property type="protein sequence ID" value="RWR81870.1"/>
    <property type="molecule type" value="Genomic_DNA"/>
</dbReference>
<dbReference type="PANTHER" id="PTHR31238">
    <property type="entry name" value="GERMIN-LIKE PROTEIN SUBFAMILY 3 MEMBER 3"/>
    <property type="match status" value="1"/>
</dbReference>
<keyword evidence="6 10" id="KW-1015">Disulfide bond</keyword>
<keyword evidence="5 8" id="KW-0479">Metal-binding</keyword>
<feature type="signal peptide" evidence="11">
    <location>
        <begin position="1"/>
        <end position="20"/>
    </location>
</feature>
<dbReference type="FunFam" id="2.60.120.10:FF:000005">
    <property type="entry name" value="Germin-like protein subfamily 1 member 8"/>
    <property type="match status" value="1"/>
</dbReference>
<feature type="binding site" evidence="8">
    <location>
        <position position="114"/>
    </location>
    <ligand>
        <name>oxalate</name>
        <dbReference type="ChEBI" id="CHEBI:30623"/>
    </ligand>
</feature>
<dbReference type="CDD" id="cd02241">
    <property type="entry name" value="cupin_OxOx"/>
    <property type="match status" value="1"/>
</dbReference>
<dbReference type="SMART" id="SM00835">
    <property type="entry name" value="Cupin_1"/>
    <property type="match status" value="1"/>
</dbReference>
<dbReference type="Pfam" id="PF00190">
    <property type="entry name" value="Cupin_1"/>
    <property type="match status" value="1"/>
</dbReference>
<feature type="disulfide bond" evidence="10">
    <location>
        <begin position="30"/>
        <end position="45"/>
    </location>
</feature>
<feature type="chain" id="PRO_5019620580" description="Germin-like protein" evidence="11">
    <location>
        <begin position="21"/>
        <end position="220"/>
    </location>
</feature>
<feature type="binding site" evidence="9">
    <location>
        <position position="107"/>
    </location>
    <ligand>
        <name>Mn(2+)</name>
        <dbReference type="ChEBI" id="CHEBI:29035"/>
    </ligand>
</feature>
<evidence type="ECO:0000313" key="14">
    <source>
        <dbReference type="Proteomes" id="UP000283530"/>
    </source>
</evidence>
<evidence type="ECO:0000256" key="5">
    <source>
        <dbReference type="ARBA" id="ARBA00022723"/>
    </source>
</evidence>
<keyword evidence="14" id="KW-1185">Reference proteome</keyword>
<dbReference type="GO" id="GO:0048046">
    <property type="term" value="C:apoplast"/>
    <property type="evidence" value="ECO:0007669"/>
    <property type="project" value="UniProtKB-SubCell"/>
</dbReference>
<evidence type="ECO:0000256" key="10">
    <source>
        <dbReference type="PIRSR" id="PIRSR601929-3"/>
    </source>
</evidence>
<evidence type="ECO:0000256" key="7">
    <source>
        <dbReference type="ARBA" id="ARBA00023211"/>
    </source>
</evidence>
<evidence type="ECO:0000256" key="11">
    <source>
        <dbReference type="RuleBase" id="RU366015"/>
    </source>
</evidence>
<reference evidence="13 14" key="1">
    <citation type="journal article" date="2019" name="Nat. Plants">
        <title>Stout camphor tree genome fills gaps in understanding of flowering plant genome evolution.</title>
        <authorList>
            <person name="Chaw S.M."/>
            <person name="Liu Y.C."/>
            <person name="Wu Y.W."/>
            <person name="Wang H.Y."/>
            <person name="Lin C.I."/>
            <person name="Wu C.S."/>
            <person name="Ke H.M."/>
            <person name="Chang L.Y."/>
            <person name="Hsu C.Y."/>
            <person name="Yang H.T."/>
            <person name="Sudianto E."/>
            <person name="Hsu M.H."/>
            <person name="Wu K.P."/>
            <person name="Wang L.N."/>
            <person name="Leebens-Mack J.H."/>
            <person name="Tsai I.J."/>
        </authorList>
    </citation>
    <scope>NUCLEOTIDE SEQUENCE [LARGE SCALE GENOMIC DNA]</scope>
    <source>
        <strain evidence="14">cv. Chaw 1501</strain>
        <tissue evidence="13">Young leaves</tissue>
    </source>
</reference>
<dbReference type="AlphaFoldDB" id="A0A3S3P347"/>
<feature type="binding site" evidence="8">
    <location>
        <position position="104"/>
    </location>
    <ligand>
        <name>oxalate</name>
        <dbReference type="ChEBI" id="CHEBI:30623"/>
    </ligand>
</feature>
<evidence type="ECO:0000259" key="12">
    <source>
        <dbReference type="SMART" id="SM00835"/>
    </source>
</evidence>
<evidence type="ECO:0000313" key="13">
    <source>
        <dbReference type="EMBL" id="RWR81870.1"/>
    </source>
</evidence>
<dbReference type="InterPro" id="IPR006045">
    <property type="entry name" value="Cupin_1"/>
</dbReference>
<keyword evidence="4 11" id="KW-0964">Secreted</keyword>
<gene>
    <name evidence="13" type="ORF">CKAN_01057400</name>
</gene>
<dbReference type="InterPro" id="IPR014710">
    <property type="entry name" value="RmlC-like_jellyroll"/>
</dbReference>